<reference evidence="3" key="1">
    <citation type="submission" date="2022-10" db="EMBL/GenBank/DDBJ databases">
        <title>Streptomyces beihaiensis sp. nov., a chitin degrading actinobacterium, isolated from shrimp pond soil.</title>
        <authorList>
            <person name="Xie J."/>
            <person name="Shen N."/>
        </authorList>
    </citation>
    <scope>NUCLEOTIDE SEQUENCE</scope>
    <source>
        <strain evidence="3">GXMU-J5</strain>
    </source>
</reference>
<dbReference type="CDD" id="cd02440">
    <property type="entry name" value="AdoMet_MTases"/>
    <property type="match status" value="1"/>
</dbReference>
<evidence type="ECO:0000259" key="2">
    <source>
        <dbReference type="Pfam" id="PF08241"/>
    </source>
</evidence>
<dbReference type="SUPFAM" id="SSF53335">
    <property type="entry name" value="S-adenosyl-L-methionine-dependent methyltransferases"/>
    <property type="match status" value="1"/>
</dbReference>
<dbReference type="InterPro" id="IPR029063">
    <property type="entry name" value="SAM-dependent_MTases_sf"/>
</dbReference>
<dbReference type="Pfam" id="PF08241">
    <property type="entry name" value="Methyltransf_11"/>
    <property type="match status" value="1"/>
</dbReference>
<feature type="domain" description="Methyltransferase type 11" evidence="2">
    <location>
        <begin position="78"/>
        <end position="176"/>
    </location>
</feature>
<dbReference type="InterPro" id="IPR050447">
    <property type="entry name" value="Erg6_SMT_methyltransf"/>
</dbReference>
<accession>A0ABT3U382</accession>
<gene>
    <name evidence="3" type="ORF">OFY01_29280</name>
</gene>
<name>A0ABT3U382_9ACTN</name>
<evidence type="ECO:0000256" key="1">
    <source>
        <dbReference type="ARBA" id="ARBA00022679"/>
    </source>
</evidence>
<keyword evidence="1" id="KW-0808">Transferase</keyword>
<sequence>MNGTGDVGAYYDALTPLLQQLWGGNFHIGLWPEDHTGTDTGTADGTTKETAGEVTAAGDRLTDLLIGELSPRPDDRVLDVGCGIGHPALRLARATGARVTGVTISTTQVDLARSAAEGTDIGHLTRFQYADATALPYPDRSFEAAWAIETLLHIGEVRRALAEIRRVLLPGSAFVISDMILRAPEPGHHEHSVPRLLTQLLALLSDTGFHVETVTDLDAHLRHSLHRLDADLDRERHRLHSLHGPQGVDALTRILRKTIPGIGQVFGYTVITTRTAS</sequence>
<comment type="caution">
    <text evidence="3">The sequence shown here is derived from an EMBL/GenBank/DDBJ whole genome shotgun (WGS) entry which is preliminary data.</text>
</comment>
<dbReference type="PANTHER" id="PTHR44068">
    <property type="entry name" value="ZGC:194242"/>
    <property type="match status" value="1"/>
</dbReference>
<evidence type="ECO:0000313" key="3">
    <source>
        <dbReference type="EMBL" id="MCX3063776.1"/>
    </source>
</evidence>
<keyword evidence="4" id="KW-1185">Reference proteome</keyword>
<dbReference type="GO" id="GO:0032259">
    <property type="term" value="P:methylation"/>
    <property type="evidence" value="ECO:0007669"/>
    <property type="project" value="UniProtKB-KW"/>
</dbReference>
<dbReference type="InterPro" id="IPR013216">
    <property type="entry name" value="Methyltransf_11"/>
</dbReference>
<dbReference type="RefSeq" id="WP_266604990.1">
    <property type="nucleotide sequence ID" value="NZ_JAPHNL010000321.1"/>
</dbReference>
<dbReference type="GO" id="GO:0008168">
    <property type="term" value="F:methyltransferase activity"/>
    <property type="evidence" value="ECO:0007669"/>
    <property type="project" value="UniProtKB-KW"/>
</dbReference>
<dbReference type="Gene3D" id="3.40.50.150">
    <property type="entry name" value="Vaccinia Virus protein VP39"/>
    <property type="match status" value="1"/>
</dbReference>
<evidence type="ECO:0000313" key="4">
    <source>
        <dbReference type="Proteomes" id="UP001163064"/>
    </source>
</evidence>
<organism evidence="3 4">
    <name type="scientific">Streptomyces beihaiensis</name>
    <dbReference type="NCBI Taxonomy" id="2984495"/>
    <lineage>
        <taxon>Bacteria</taxon>
        <taxon>Bacillati</taxon>
        <taxon>Actinomycetota</taxon>
        <taxon>Actinomycetes</taxon>
        <taxon>Kitasatosporales</taxon>
        <taxon>Streptomycetaceae</taxon>
        <taxon>Streptomyces</taxon>
    </lineage>
</organism>
<protein>
    <submittedName>
        <fullName evidence="3">Methyltransferase domain-containing protein</fullName>
    </submittedName>
</protein>
<dbReference type="EMBL" id="JAPHNL010000321">
    <property type="protein sequence ID" value="MCX3063776.1"/>
    <property type="molecule type" value="Genomic_DNA"/>
</dbReference>
<dbReference type="Proteomes" id="UP001163064">
    <property type="component" value="Unassembled WGS sequence"/>
</dbReference>
<proteinExistence type="predicted"/>
<dbReference type="PANTHER" id="PTHR44068:SF11">
    <property type="entry name" value="GERANYL DIPHOSPHATE 2-C-METHYLTRANSFERASE"/>
    <property type="match status" value="1"/>
</dbReference>
<keyword evidence="3" id="KW-0489">Methyltransferase</keyword>